<name>A0A1X1YPE0_9MYCO</name>
<evidence type="ECO:0000313" key="1">
    <source>
        <dbReference type="EMBL" id="ORW12880.1"/>
    </source>
</evidence>
<protein>
    <submittedName>
        <fullName evidence="1">Uncharacterized protein</fullName>
    </submittedName>
</protein>
<sequence>MASGFKINKQGIRQMTREIEREFAKNPVRVPLQADPSGVQLPLATTVNTYHGPVVTVTGNHAQLAWNNHAVAQGQESTEQVAPGYEELADLVTRLLASLPSLSLDTDDETEAHATSETILREIVRAKPDRGVVRRGVTMLKGLLAPIASGISKAVTQESAEVAQQMIESLGNTLPL</sequence>
<proteinExistence type="predicted"/>
<dbReference type="AlphaFoldDB" id="A0A1X1YPE0"/>
<dbReference type="Proteomes" id="UP000193866">
    <property type="component" value="Unassembled WGS sequence"/>
</dbReference>
<accession>A0A1X1YPE0</accession>
<gene>
    <name evidence="1" type="ORF">AWC16_06975</name>
</gene>
<evidence type="ECO:0000313" key="2">
    <source>
        <dbReference type="Proteomes" id="UP000193866"/>
    </source>
</evidence>
<dbReference type="RefSeq" id="WP_085263766.1">
    <property type="nucleotide sequence ID" value="NZ_JACKVG010000012.1"/>
</dbReference>
<dbReference type="EMBL" id="LQPG01000010">
    <property type="protein sequence ID" value="ORW12880.1"/>
    <property type="molecule type" value="Genomic_DNA"/>
</dbReference>
<keyword evidence="2" id="KW-1185">Reference proteome</keyword>
<dbReference type="OrthoDB" id="4774008at2"/>
<reference evidence="1 2" key="1">
    <citation type="submission" date="2016-01" db="EMBL/GenBank/DDBJ databases">
        <title>The new phylogeny of the genus Mycobacterium.</title>
        <authorList>
            <person name="Tarcisio F."/>
            <person name="Conor M."/>
            <person name="Antonella G."/>
            <person name="Elisabetta G."/>
            <person name="Giulia F.S."/>
            <person name="Sara T."/>
            <person name="Anna F."/>
            <person name="Clotilde B."/>
            <person name="Roberto B."/>
            <person name="Veronica D.S."/>
            <person name="Fabio R."/>
            <person name="Monica P."/>
            <person name="Olivier J."/>
            <person name="Enrico T."/>
            <person name="Nicola S."/>
        </authorList>
    </citation>
    <scope>NUCLEOTIDE SEQUENCE [LARGE SCALE GENOMIC DNA]</scope>
    <source>
        <strain evidence="1 2">DSM 45394</strain>
    </source>
</reference>
<comment type="caution">
    <text evidence="1">The sequence shown here is derived from an EMBL/GenBank/DDBJ whole genome shotgun (WGS) entry which is preliminary data.</text>
</comment>
<organism evidence="1 2">
    <name type="scientific">Mycolicibacter longobardus</name>
    <dbReference type="NCBI Taxonomy" id="1108812"/>
    <lineage>
        <taxon>Bacteria</taxon>
        <taxon>Bacillati</taxon>
        <taxon>Actinomycetota</taxon>
        <taxon>Actinomycetes</taxon>
        <taxon>Mycobacteriales</taxon>
        <taxon>Mycobacteriaceae</taxon>
        <taxon>Mycolicibacter</taxon>
    </lineage>
</organism>